<evidence type="ECO:0000313" key="5">
    <source>
        <dbReference type="Proteomes" id="UP000228754"/>
    </source>
</evidence>
<evidence type="ECO:0000313" key="4">
    <source>
        <dbReference type="EMBL" id="PCK21637.1"/>
    </source>
</evidence>
<evidence type="ECO:0000256" key="3">
    <source>
        <dbReference type="HAMAP-Rule" id="MF_00088"/>
    </source>
</evidence>
<keyword evidence="2 3" id="KW-0694">RNA-binding</keyword>
<dbReference type="OrthoDB" id="9812389at2"/>
<comment type="subunit">
    <text evidence="3">Forms a complex with KhpB.</text>
</comment>
<dbReference type="InterPro" id="IPR020627">
    <property type="entry name" value="KhpA"/>
</dbReference>
<dbReference type="PANTHER" id="PTHR34654:SF1">
    <property type="entry name" value="RNA-BINDING PROTEIN KHPA"/>
    <property type="match status" value="1"/>
</dbReference>
<dbReference type="GO" id="GO:0071555">
    <property type="term" value="P:cell wall organization"/>
    <property type="evidence" value="ECO:0007669"/>
    <property type="project" value="UniProtKB-KW"/>
</dbReference>
<reference evidence="4 5" key="1">
    <citation type="submission" date="2017-06" db="EMBL/GenBank/DDBJ databases">
        <title>Draft Genome Sequence of Bacillus sp Strain 36R Isolated from saline sediment at Atanasia, Sonora, Mexico.</title>
        <authorList>
            <person name="Sanchez Diaz R."/>
            <person name="Quiroz Macias M.E."/>
            <person name="Ibarra Gamez J.C."/>
            <person name="Enciso Ibarra J."/>
            <person name="Gomez Gil B."/>
            <person name="Galaviz Silva L."/>
        </authorList>
    </citation>
    <scope>NUCLEOTIDE SEQUENCE [LARGE SCALE GENOMIC DNA]</scope>
    <source>
        <strain evidence="4 5">36R_ATNSAL</strain>
    </source>
</reference>
<dbReference type="Proteomes" id="UP000228754">
    <property type="component" value="Unassembled WGS sequence"/>
</dbReference>
<proteinExistence type="inferred from homology"/>
<dbReference type="PANTHER" id="PTHR34654">
    <property type="entry name" value="UPF0109 PROTEIN SCO5592"/>
    <property type="match status" value="1"/>
</dbReference>
<keyword evidence="1 3" id="KW-0963">Cytoplasm</keyword>
<name>A0A1Q9BCB5_BACPU</name>
<dbReference type="GO" id="GO:0005737">
    <property type="term" value="C:cytoplasm"/>
    <property type="evidence" value="ECO:0007669"/>
    <property type="project" value="UniProtKB-SubCell"/>
</dbReference>
<dbReference type="InterPro" id="IPR015946">
    <property type="entry name" value="KH_dom-like_a/b"/>
</dbReference>
<keyword evidence="3" id="KW-0143">Chaperone</keyword>
<dbReference type="Gene3D" id="3.30.300.20">
    <property type="match status" value="1"/>
</dbReference>
<comment type="similarity">
    <text evidence="3">Belongs to the KhpA RNA-binding protein family.</text>
</comment>
<dbReference type="InterPro" id="IPR009019">
    <property type="entry name" value="KH_sf_prok-type"/>
</dbReference>
<gene>
    <name evidence="3" type="primary">khpA</name>
    <name evidence="4" type="ORF">CEY02_07560</name>
</gene>
<evidence type="ECO:0000256" key="2">
    <source>
        <dbReference type="ARBA" id="ARBA00022884"/>
    </source>
</evidence>
<dbReference type="AlphaFoldDB" id="A0A1Q9BCB5"/>
<dbReference type="CDD" id="cd22533">
    <property type="entry name" value="KH-II_YlqC-like"/>
    <property type="match status" value="1"/>
</dbReference>
<dbReference type="Pfam" id="PF13083">
    <property type="entry name" value="KH_KhpA-B"/>
    <property type="match status" value="1"/>
</dbReference>
<organism evidence="4 5">
    <name type="scientific">Bacillus pumilus</name>
    <name type="common">Bacillus mesentericus</name>
    <dbReference type="NCBI Taxonomy" id="1408"/>
    <lineage>
        <taxon>Bacteria</taxon>
        <taxon>Bacillati</taxon>
        <taxon>Bacillota</taxon>
        <taxon>Bacilli</taxon>
        <taxon>Bacillales</taxon>
        <taxon>Bacillaceae</taxon>
        <taxon>Bacillus</taxon>
    </lineage>
</organism>
<dbReference type="EMBL" id="NKHG01000051">
    <property type="protein sequence ID" value="PCK21637.1"/>
    <property type="molecule type" value="Genomic_DNA"/>
</dbReference>
<accession>A0A1Q9BCB5</accession>
<keyword evidence="3" id="KW-0133">Cell shape</keyword>
<comment type="subcellular location">
    <subcellularLocation>
        <location evidence="3">Cytoplasm</location>
    </subcellularLocation>
</comment>
<comment type="function">
    <text evidence="3">A probable RNA chaperone. Forms a complex with KhpB which binds to cellular RNA and controls its expression. Plays a role in peptidoglycan (PG) homeostasis and cell length regulation.</text>
</comment>
<dbReference type="HAMAP" id="MF_00088">
    <property type="entry name" value="KhpA"/>
    <property type="match status" value="1"/>
</dbReference>
<dbReference type="GO" id="GO:0003723">
    <property type="term" value="F:RNA binding"/>
    <property type="evidence" value="ECO:0007669"/>
    <property type="project" value="UniProtKB-UniRule"/>
</dbReference>
<comment type="caution">
    <text evidence="4">The sequence shown here is derived from an EMBL/GenBank/DDBJ whole genome shotgun (WGS) entry which is preliminary data.</text>
</comment>
<dbReference type="GO" id="GO:0008360">
    <property type="term" value="P:regulation of cell shape"/>
    <property type="evidence" value="ECO:0007669"/>
    <property type="project" value="UniProtKB-KW"/>
</dbReference>
<evidence type="ECO:0000256" key="1">
    <source>
        <dbReference type="ARBA" id="ARBA00022490"/>
    </source>
</evidence>
<dbReference type="GO" id="GO:0009252">
    <property type="term" value="P:peptidoglycan biosynthetic process"/>
    <property type="evidence" value="ECO:0007669"/>
    <property type="project" value="UniProtKB-UniRule"/>
</dbReference>
<dbReference type="SUPFAM" id="SSF54814">
    <property type="entry name" value="Prokaryotic type KH domain (KH-domain type II)"/>
    <property type="match status" value="1"/>
</dbReference>
<keyword evidence="3" id="KW-0961">Cell wall biogenesis/degradation</keyword>
<protein>
    <recommendedName>
        <fullName evidence="3">RNA-binding protein KhpA</fullName>
    </recommendedName>
    <alternativeName>
        <fullName evidence="3">KH-domain protein A</fullName>
    </alternativeName>
</protein>
<sequence length="81" mass="8827">MNELSLEELIVSIVEPLVDFPEDIHVSSLEKDEQVIYTLSVNAKDTGKVIGKQGRTAKAIRTVIFAAGAESSKKVQLEIAD</sequence>